<reference evidence="1" key="2">
    <citation type="submission" date="2020-09" db="EMBL/GenBank/DDBJ databases">
        <authorList>
            <person name="Sun Q."/>
            <person name="Zhou Y."/>
        </authorList>
    </citation>
    <scope>NUCLEOTIDE SEQUENCE</scope>
    <source>
        <strain evidence="1">CGMCC 1.15082</strain>
    </source>
</reference>
<dbReference type="Proteomes" id="UP000646478">
    <property type="component" value="Unassembled WGS sequence"/>
</dbReference>
<accession>A0A916WHE5</accession>
<dbReference type="AlphaFoldDB" id="A0A916WHE5"/>
<dbReference type="RefSeq" id="WP_188825038.1">
    <property type="nucleotide sequence ID" value="NZ_BMHH01000013.1"/>
</dbReference>
<gene>
    <name evidence="1" type="ORF">GCM10011491_30310</name>
</gene>
<reference evidence="1" key="1">
    <citation type="journal article" date="2014" name="Int. J. Syst. Evol. Microbiol.">
        <title>Complete genome sequence of Corynebacterium casei LMG S-19264T (=DSM 44701T), isolated from a smear-ripened cheese.</title>
        <authorList>
            <consortium name="US DOE Joint Genome Institute (JGI-PGF)"/>
            <person name="Walter F."/>
            <person name="Albersmeier A."/>
            <person name="Kalinowski J."/>
            <person name="Ruckert C."/>
        </authorList>
    </citation>
    <scope>NUCLEOTIDE SEQUENCE</scope>
    <source>
        <strain evidence="1">CGMCC 1.15082</strain>
    </source>
</reference>
<comment type="caution">
    <text evidence="1">The sequence shown here is derived from an EMBL/GenBank/DDBJ whole genome shotgun (WGS) entry which is preliminary data.</text>
</comment>
<organism evidence="1 2">
    <name type="scientific">Brucella endophytica</name>
    <dbReference type="NCBI Taxonomy" id="1963359"/>
    <lineage>
        <taxon>Bacteria</taxon>
        <taxon>Pseudomonadati</taxon>
        <taxon>Pseudomonadota</taxon>
        <taxon>Alphaproteobacteria</taxon>
        <taxon>Hyphomicrobiales</taxon>
        <taxon>Brucellaceae</taxon>
        <taxon>Brucella/Ochrobactrum group</taxon>
        <taxon>Brucella</taxon>
    </lineage>
</organism>
<keyword evidence="2" id="KW-1185">Reference proteome</keyword>
<dbReference type="EMBL" id="BMHH01000013">
    <property type="protein sequence ID" value="GGB00004.1"/>
    <property type="molecule type" value="Genomic_DNA"/>
</dbReference>
<sequence length="153" mass="17216">MSESENPKVNRYLKDKAMDLIDHALGRPLFPLEKSYRNHFATEADGDLAKQFDASPFWRRSGRSDDMAFYSVTHEGREALAAHLKEVDPHKPYIVEFEGFSSIAPAKSRSAARYAYYLRVSDACHDLSFSDFQRRATVRSAPLSTNGGPNAKA</sequence>
<name>A0A916WHE5_9HYPH</name>
<evidence type="ECO:0000313" key="2">
    <source>
        <dbReference type="Proteomes" id="UP000646478"/>
    </source>
</evidence>
<protein>
    <submittedName>
        <fullName evidence="1">Uncharacterized protein</fullName>
    </submittedName>
</protein>
<proteinExistence type="predicted"/>
<evidence type="ECO:0000313" key="1">
    <source>
        <dbReference type="EMBL" id="GGB00004.1"/>
    </source>
</evidence>